<dbReference type="SUPFAM" id="SSF101898">
    <property type="entry name" value="NHL repeat"/>
    <property type="match status" value="1"/>
</dbReference>
<feature type="chain" id="PRO_5002232209" evidence="3">
    <location>
        <begin position="24"/>
        <end position="383"/>
    </location>
</feature>
<dbReference type="PATRIC" id="fig|1549858.7.peg.311"/>
<dbReference type="PANTHER" id="PTHR10009">
    <property type="entry name" value="PROTEIN YELLOW-RELATED"/>
    <property type="match status" value="1"/>
</dbReference>
<evidence type="ECO:0000313" key="4">
    <source>
        <dbReference type="EMBL" id="KIU28569.1"/>
    </source>
</evidence>
<evidence type="ECO:0000256" key="2">
    <source>
        <dbReference type="ARBA" id="ARBA00022525"/>
    </source>
</evidence>
<protein>
    <submittedName>
        <fullName evidence="4">Gluconolaconase</fullName>
    </submittedName>
</protein>
<proteinExistence type="predicted"/>
<reference evidence="4 5" key="1">
    <citation type="submission" date="2015-01" db="EMBL/GenBank/DDBJ databases">
        <title>Genome of Sphingomonas taxi strain 30a.</title>
        <authorList>
            <person name="Eevers N."/>
            <person name="Van Hamme J."/>
            <person name="Bottos E."/>
            <person name="Weyens N."/>
            <person name="Vangronsveld J."/>
        </authorList>
    </citation>
    <scope>NUCLEOTIDE SEQUENCE [LARGE SCALE GENOMIC DNA]</scope>
    <source>
        <strain evidence="4 5">30a</strain>
    </source>
</reference>
<dbReference type="GO" id="GO:0005576">
    <property type="term" value="C:extracellular region"/>
    <property type="evidence" value="ECO:0007669"/>
    <property type="project" value="UniProtKB-SubCell"/>
</dbReference>
<keyword evidence="2" id="KW-0964">Secreted</keyword>
<gene>
    <name evidence="4" type="ORF">SR41_07485</name>
</gene>
<name>A0A0D1KW79_9SPHN</name>
<dbReference type="Gene3D" id="2.120.10.30">
    <property type="entry name" value="TolB, C-terminal domain"/>
    <property type="match status" value="1"/>
</dbReference>
<accession>A0A0D1KW79</accession>
<dbReference type="InterPro" id="IPR017996">
    <property type="entry name" value="MRJP/yellow-related"/>
</dbReference>
<evidence type="ECO:0000256" key="3">
    <source>
        <dbReference type="SAM" id="SignalP"/>
    </source>
</evidence>
<evidence type="ECO:0000313" key="5">
    <source>
        <dbReference type="Proteomes" id="UP000033203"/>
    </source>
</evidence>
<feature type="signal peptide" evidence="3">
    <location>
        <begin position="1"/>
        <end position="23"/>
    </location>
</feature>
<dbReference type="PANTHER" id="PTHR10009:SF18">
    <property type="entry name" value="PROTEIN YELLOW-LIKE PROTEIN"/>
    <property type="match status" value="1"/>
</dbReference>
<keyword evidence="3" id="KW-0732">Signal</keyword>
<comment type="caution">
    <text evidence="4">The sequence shown here is derived from an EMBL/GenBank/DDBJ whole genome shotgun (WGS) entry which is preliminary data.</text>
</comment>
<sequence length="383" mass="40730">MKRSAKLLLTAAAVASITVGAMARDTAPAPRIERVAAFDGAMPTGVTVAPNGRIFVNFPQWGDRAPFTVAELVDGKAVPYPDAATNRPDPADPAGHFISVQSVVADGANHLWVLDTAAPKFAPPQAGGAKLVAIDLATNRVVKTIVLPPSVVLPTTYLNDVRFDLRQGEQGTAYITDSSNAGVGGIIVVDIASGRAIRRLSGHATTNPEPGFTPMVDGEVLMNRPANGPATPVAIASDAIALSADGSMLYYGPLSGRTLHAVPTAMLRDPSVSEEQLGRAVRSMGRKGASDGIAEDDRGRVFAGDYEHNAIRVLDRGHWSTLVSDPRISWPDTLSIGPDGYLYFTANQLHRQPGFHGGRDLRRKPYELLRIKVGSRPVLLTRR</sequence>
<dbReference type="InterPro" id="IPR011042">
    <property type="entry name" value="6-blade_b-propeller_TolB-like"/>
</dbReference>
<dbReference type="Proteomes" id="UP000033203">
    <property type="component" value="Unassembled WGS sequence"/>
</dbReference>
<evidence type="ECO:0000256" key="1">
    <source>
        <dbReference type="ARBA" id="ARBA00004613"/>
    </source>
</evidence>
<dbReference type="Pfam" id="PF03022">
    <property type="entry name" value="MRJP"/>
    <property type="match status" value="1"/>
</dbReference>
<comment type="subcellular location">
    <subcellularLocation>
        <location evidence="1">Secreted</location>
    </subcellularLocation>
</comment>
<organism evidence="4 5">
    <name type="scientific">Sphingomonas melonis</name>
    <dbReference type="NCBI Taxonomy" id="152682"/>
    <lineage>
        <taxon>Bacteria</taxon>
        <taxon>Pseudomonadati</taxon>
        <taxon>Pseudomonadota</taxon>
        <taxon>Alphaproteobacteria</taxon>
        <taxon>Sphingomonadales</taxon>
        <taxon>Sphingomonadaceae</taxon>
        <taxon>Sphingomonas</taxon>
    </lineage>
</organism>
<dbReference type="EMBL" id="JXTP01000028">
    <property type="protein sequence ID" value="KIU28569.1"/>
    <property type="molecule type" value="Genomic_DNA"/>
</dbReference>
<dbReference type="AlphaFoldDB" id="A0A0D1KW79"/>